<evidence type="ECO:0000256" key="2">
    <source>
        <dbReference type="SAM" id="MobiDB-lite"/>
    </source>
</evidence>
<dbReference type="InterPro" id="IPR004114">
    <property type="entry name" value="THUMP_dom"/>
</dbReference>
<gene>
    <name evidence="4" type="ORF">CDCA_CDCA11G3220</name>
</gene>
<dbReference type="PANTHER" id="PTHR13452">
    <property type="entry name" value="THUMP DOMAIN CONTAINING PROTEIN 1-RELATED"/>
    <property type="match status" value="1"/>
</dbReference>
<evidence type="ECO:0000256" key="1">
    <source>
        <dbReference type="PROSITE-ProRule" id="PRU00529"/>
    </source>
</evidence>
<dbReference type="CDD" id="cd11717">
    <property type="entry name" value="THUMP_THUMPD1_like"/>
    <property type="match status" value="1"/>
</dbReference>
<dbReference type="Proteomes" id="UP001301350">
    <property type="component" value="Unassembled WGS sequence"/>
</dbReference>
<evidence type="ECO:0000259" key="3">
    <source>
        <dbReference type="PROSITE" id="PS51165"/>
    </source>
</evidence>
<comment type="caution">
    <text evidence="4">The sequence shown here is derived from an EMBL/GenBank/DDBJ whole genome shotgun (WGS) entry which is preliminary data.</text>
</comment>
<accession>A0AAV9IYM7</accession>
<dbReference type="SUPFAM" id="SSF143437">
    <property type="entry name" value="THUMP domain-like"/>
    <property type="match status" value="1"/>
</dbReference>
<keyword evidence="1" id="KW-0694">RNA-binding</keyword>
<feature type="region of interest" description="Disordered" evidence="2">
    <location>
        <begin position="348"/>
        <end position="384"/>
    </location>
</feature>
<dbReference type="GO" id="GO:0003723">
    <property type="term" value="F:RNA binding"/>
    <property type="evidence" value="ECO:0007669"/>
    <property type="project" value="UniProtKB-UniRule"/>
</dbReference>
<dbReference type="Gene3D" id="3.30.2300.10">
    <property type="entry name" value="THUMP superfamily"/>
    <property type="match status" value="1"/>
</dbReference>
<evidence type="ECO:0000313" key="4">
    <source>
        <dbReference type="EMBL" id="KAK4537195.1"/>
    </source>
</evidence>
<feature type="region of interest" description="Disordered" evidence="2">
    <location>
        <begin position="125"/>
        <end position="159"/>
    </location>
</feature>
<dbReference type="PANTHER" id="PTHR13452:SF10">
    <property type="entry name" value="THUMP DOMAIN-CONTAINING PROTEIN 1"/>
    <property type="match status" value="1"/>
</dbReference>
<name>A0AAV9IYM7_CYACA</name>
<dbReference type="GO" id="GO:0006400">
    <property type="term" value="P:tRNA modification"/>
    <property type="evidence" value="ECO:0007669"/>
    <property type="project" value="InterPro"/>
</dbReference>
<dbReference type="Pfam" id="PF02926">
    <property type="entry name" value="THUMP"/>
    <property type="match status" value="1"/>
</dbReference>
<sequence>MVLVVLADKLAAYAPGLEVTAHGVRGPSPLADRVHRGGERPVSSVEDARHFGSDELQPSSPATHCLSMKHGALSARARKRRYVASPPQHSHIAAGDRGLLVSCSVDRPRQCYQEVTDALQELGVRGAPSTVKDDSGAMDTGSALPSKRRRPERHDVAAPDASEALETHLQYLRATARDRWKAAATGARGTLFLRWPAQALDAPSLAVQRLFHSIRQSGHPPLPSCECVVPVDTVCKATPEHVRRLATAFMEQRLASASEACVRFAIRFRARNNNTVHAHEFIEALAGGAQSLLQSGRARVDLTAPDVVFLVSVIRQWCFIGAAPRALFDQSSRTLNVQACRRAYRQRMTPAPPAAAAAATKAPRAASSDAPPAPQEPQWSAAKP</sequence>
<dbReference type="InterPro" id="IPR040183">
    <property type="entry name" value="THUMPD1-like"/>
</dbReference>
<dbReference type="AlphaFoldDB" id="A0AAV9IYM7"/>
<evidence type="ECO:0000313" key="5">
    <source>
        <dbReference type="Proteomes" id="UP001301350"/>
    </source>
</evidence>
<organism evidence="4 5">
    <name type="scientific">Cyanidium caldarium</name>
    <name type="common">Red alga</name>
    <dbReference type="NCBI Taxonomy" id="2771"/>
    <lineage>
        <taxon>Eukaryota</taxon>
        <taxon>Rhodophyta</taxon>
        <taxon>Bangiophyceae</taxon>
        <taxon>Cyanidiales</taxon>
        <taxon>Cyanidiaceae</taxon>
        <taxon>Cyanidium</taxon>
    </lineage>
</organism>
<proteinExistence type="predicted"/>
<feature type="domain" description="THUMP" evidence="3">
    <location>
        <begin position="212"/>
        <end position="324"/>
    </location>
</feature>
<feature type="compositionally biased region" description="Low complexity" evidence="2">
    <location>
        <begin position="354"/>
        <end position="370"/>
    </location>
</feature>
<dbReference type="SMART" id="SM00981">
    <property type="entry name" value="THUMP"/>
    <property type="match status" value="1"/>
</dbReference>
<dbReference type="PROSITE" id="PS51165">
    <property type="entry name" value="THUMP"/>
    <property type="match status" value="1"/>
</dbReference>
<reference evidence="4 5" key="1">
    <citation type="submission" date="2022-07" db="EMBL/GenBank/DDBJ databases">
        <title>Genome-wide signatures of adaptation to extreme environments.</title>
        <authorList>
            <person name="Cho C.H."/>
            <person name="Yoon H.S."/>
        </authorList>
    </citation>
    <scope>NUCLEOTIDE SEQUENCE [LARGE SCALE GENOMIC DNA]</scope>
    <source>
        <strain evidence="4 5">DBV 063 E5</strain>
    </source>
</reference>
<protein>
    <recommendedName>
        <fullName evidence="3">THUMP domain-containing protein</fullName>
    </recommendedName>
</protein>
<dbReference type="EMBL" id="JANCYW010000011">
    <property type="protein sequence ID" value="KAK4537195.1"/>
    <property type="molecule type" value="Genomic_DNA"/>
</dbReference>
<keyword evidence="5" id="KW-1185">Reference proteome</keyword>